<organism evidence="4">
    <name type="scientific">Nippostrongylus brasiliensis</name>
    <name type="common">Rat hookworm</name>
    <dbReference type="NCBI Taxonomy" id="27835"/>
    <lineage>
        <taxon>Eukaryota</taxon>
        <taxon>Metazoa</taxon>
        <taxon>Ecdysozoa</taxon>
        <taxon>Nematoda</taxon>
        <taxon>Chromadorea</taxon>
        <taxon>Rhabditida</taxon>
        <taxon>Rhabditina</taxon>
        <taxon>Rhabditomorpha</taxon>
        <taxon>Strongyloidea</taxon>
        <taxon>Heligmosomidae</taxon>
        <taxon>Nippostrongylus</taxon>
    </lineage>
</organism>
<dbReference type="Proteomes" id="UP000271162">
    <property type="component" value="Unassembled WGS sequence"/>
</dbReference>
<gene>
    <name evidence="2" type="ORF">NBR_LOCUS19246</name>
</gene>
<accession>A0A0N4YPS4</accession>
<dbReference type="EMBL" id="UYSL01024010">
    <property type="protein sequence ID" value="VDL82975.1"/>
    <property type="molecule type" value="Genomic_DNA"/>
</dbReference>
<dbReference type="AlphaFoldDB" id="A0A0N4YPS4"/>
<reference evidence="2 3" key="2">
    <citation type="submission" date="2018-11" db="EMBL/GenBank/DDBJ databases">
        <authorList>
            <consortium name="Pathogen Informatics"/>
        </authorList>
    </citation>
    <scope>NUCLEOTIDE SEQUENCE [LARGE SCALE GENOMIC DNA]</scope>
</reference>
<proteinExistence type="predicted"/>
<dbReference type="Gene3D" id="2.30.30.100">
    <property type="match status" value="1"/>
</dbReference>
<dbReference type="InterPro" id="IPR010920">
    <property type="entry name" value="LSM_dom_sf"/>
</dbReference>
<sequence length="225" mass="25851">MDDPFSEEFDANAVLDRSPDEPTPEDVSESVEEFERTLIRIRSLNRIDRIACGYVVAFDRHMNVMVRDVDELALPGRKEERLYGRRKPQEDRLPLAMRWQIGGDWPLPIGHCRRLNLYRDVTRGVFEGLLNTVTGGESQQPIEPPDYTQVTREAEDVAYIYTQPQTSQVSTTLTVPLKYAQSCADLHHFGEVSGEDYLAIFEKKCSCQWFSTGRNAFPRLFLTLC</sequence>
<keyword evidence="3" id="KW-1185">Reference proteome</keyword>
<protein>
    <submittedName>
        <fullName evidence="4">Sm domain-containing protein</fullName>
    </submittedName>
</protein>
<evidence type="ECO:0000256" key="1">
    <source>
        <dbReference type="SAM" id="MobiDB-lite"/>
    </source>
</evidence>
<dbReference type="WBParaSite" id="NBR_0001924501-mRNA-1">
    <property type="protein sequence ID" value="NBR_0001924501-mRNA-1"/>
    <property type="gene ID" value="NBR_0001924501"/>
</dbReference>
<reference evidence="4" key="1">
    <citation type="submission" date="2017-02" db="UniProtKB">
        <authorList>
            <consortium name="WormBaseParasite"/>
        </authorList>
    </citation>
    <scope>IDENTIFICATION</scope>
</reference>
<feature type="compositionally biased region" description="Acidic residues" evidence="1">
    <location>
        <begin position="1"/>
        <end position="10"/>
    </location>
</feature>
<evidence type="ECO:0000313" key="4">
    <source>
        <dbReference type="WBParaSite" id="NBR_0001924501-mRNA-1"/>
    </source>
</evidence>
<feature type="region of interest" description="Disordered" evidence="1">
    <location>
        <begin position="1"/>
        <end position="30"/>
    </location>
</feature>
<evidence type="ECO:0000313" key="2">
    <source>
        <dbReference type="EMBL" id="VDL82975.1"/>
    </source>
</evidence>
<dbReference type="SUPFAM" id="SSF50182">
    <property type="entry name" value="Sm-like ribonucleoproteins"/>
    <property type="match status" value="1"/>
</dbReference>
<dbReference type="STRING" id="27835.A0A0N4YPS4"/>
<evidence type="ECO:0000313" key="3">
    <source>
        <dbReference type="Proteomes" id="UP000271162"/>
    </source>
</evidence>
<name>A0A0N4YPS4_NIPBR</name>